<dbReference type="NCBIfam" id="TIGR02467">
    <property type="entry name" value="CbiE"/>
    <property type="match status" value="1"/>
</dbReference>
<dbReference type="GO" id="GO:0009236">
    <property type="term" value="P:cobalamin biosynthetic process"/>
    <property type="evidence" value="ECO:0007669"/>
    <property type="project" value="UniProtKB-UniPathway"/>
</dbReference>
<keyword evidence="3 7" id="KW-0489">Methyltransferase</keyword>
<dbReference type="EMBL" id="FUWR01000001">
    <property type="protein sequence ID" value="SJZ37033.1"/>
    <property type="molecule type" value="Genomic_DNA"/>
</dbReference>
<sequence length="208" mass="22765">MQQPEITLIGMGIGGLDSLTGAARKAIMQAELLIGHPRHLALFSEHPGEKIPLGKLPDLLHQLETTTKRAAMLASGDPLYFGVGRFLLNHLPKQRIRIISNISSIQYAFAMIKEPWDDALVVSAHGRKLGDILDRIAAADKVCILTDQENSPKVIARELLKQESAPCTAWLCEDLGLPTEKSTCTDLPSLLQLPCSDLNILILLRHAP</sequence>
<dbReference type="InterPro" id="IPR014777">
    <property type="entry name" value="4pyrrole_Mease_sub1"/>
</dbReference>
<comment type="pathway">
    <text evidence="1">Cofactor biosynthesis; adenosylcobalamin biosynthesis.</text>
</comment>
<keyword evidence="5" id="KW-0949">S-adenosyl-L-methionine</keyword>
<dbReference type="Pfam" id="PF00590">
    <property type="entry name" value="TP_methylase"/>
    <property type="match status" value="1"/>
</dbReference>
<dbReference type="GO" id="GO:0008276">
    <property type="term" value="F:protein methyltransferase activity"/>
    <property type="evidence" value="ECO:0007669"/>
    <property type="project" value="InterPro"/>
</dbReference>
<reference evidence="8" key="1">
    <citation type="submission" date="2017-02" db="EMBL/GenBank/DDBJ databases">
        <authorList>
            <person name="Varghese N."/>
            <person name="Submissions S."/>
        </authorList>
    </citation>
    <scope>NUCLEOTIDE SEQUENCE [LARGE SCALE GENOMIC DNA]</scope>
    <source>
        <strain evidence="8">ATCC BAA-34</strain>
    </source>
</reference>
<proteinExistence type="predicted"/>
<keyword evidence="2" id="KW-0169">Cobalamin biosynthesis</keyword>
<dbReference type="InterPro" id="IPR014776">
    <property type="entry name" value="4pyrrole_Mease_sub2"/>
</dbReference>
<accession>A0A1T4K3W4</accession>
<dbReference type="GO" id="GO:0032259">
    <property type="term" value="P:methylation"/>
    <property type="evidence" value="ECO:0007669"/>
    <property type="project" value="UniProtKB-KW"/>
</dbReference>
<evidence type="ECO:0000313" key="8">
    <source>
        <dbReference type="Proteomes" id="UP000190102"/>
    </source>
</evidence>
<feature type="domain" description="Tetrapyrrole methylase" evidence="6">
    <location>
        <begin position="6"/>
        <end position="188"/>
    </location>
</feature>
<evidence type="ECO:0000259" key="6">
    <source>
        <dbReference type="Pfam" id="PF00590"/>
    </source>
</evidence>
<dbReference type="Gene3D" id="3.40.1010.10">
    <property type="entry name" value="Cobalt-precorrin-4 Transmethylase, Domain 1"/>
    <property type="match status" value="1"/>
</dbReference>
<evidence type="ECO:0000256" key="5">
    <source>
        <dbReference type="ARBA" id="ARBA00022691"/>
    </source>
</evidence>
<evidence type="ECO:0000313" key="7">
    <source>
        <dbReference type="EMBL" id="SJZ37033.1"/>
    </source>
</evidence>
<dbReference type="UniPathway" id="UPA00148"/>
<dbReference type="AlphaFoldDB" id="A0A1T4K3W4"/>
<dbReference type="InterPro" id="IPR050714">
    <property type="entry name" value="Cobalamin_biosynth_MTase"/>
</dbReference>
<evidence type="ECO:0000256" key="2">
    <source>
        <dbReference type="ARBA" id="ARBA00022573"/>
    </source>
</evidence>
<evidence type="ECO:0000256" key="3">
    <source>
        <dbReference type="ARBA" id="ARBA00022603"/>
    </source>
</evidence>
<organism evidence="7 8">
    <name type="scientific">Trichlorobacter thiogenes</name>
    <dbReference type="NCBI Taxonomy" id="115783"/>
    <lineage>
        <taxon>Bacteria</taxon>
        <taxon>Pseudomonadati</taxon>
        <taxon>Thermodesulfobacteriota</taxon>
        <taxon>Desulfuromonadia</taxon>
        <taxon>Geobacterales</taxon>
        <taxon>Geobacteraceae</taxon>
        <taxon>Trichlorobacter</taxon>
    </lineage>
</organism>
<evidence type="ECO:0000256" key="4">
    <source>
        <dbReference type="ARBA" id="ARBA00022679"/>
    </source>
</evidence>
<dbReference type="PANTHER" id="PTHR43182:SF1">
    <property type="entry name" value="COBALT-PRECORRIN-7 C(5)-METHYLTRANSFERASE"/>
    <property type="match status" value="1"/>
</dbReference>
<dbReference type="InterPro" id="IPR012818">
    <property type="entry name" value="CbiE"/>
</dbReference>
<dbReference type="RefSeq" id="WP_078788593.1">
    <property type="nucleotide sequence ID" value="NZ_FUWR01000001.1"/>
</dbReference>
<dbReference type="Gene3D" id="3.30.950.10">
    <property type="entry name" value="Methyltransferase, Cobalt-precorrin-4 Transmethylase, Domain 2"/>
    <property type="match status" value="1"/>
</dbReference>
<dbReference type="PANTHER" id="PTHR43182">
    <property type="entry name" value="COBALT-PRECORRIN-6B C(15)-METHYLTRANSFERASE (DECARBOXYLATING)"/>
    <property type="match status" value="1"/>
</dbReference>
<protein>
    <submittedName>
        <fullName evidence="7">Precorrin-6Y C5,15-methyltransferase (Decarboxylating)</fullName>
    </submittedName>
</protein>
<keyword evidence="8" id="KW-1185">Reference proteome</keyword>
<keyword evidence="4 7" id="KW-0808">Transferase</keyword>
<dbReference type="STRING" id="115783.SAMN02745119_00290"/>
<dbReference type="Proteomes" id="UP000190102">
    <property type="component" value="Unassembled WGS sequence"/>
</dbReference>
<dbReference type="InterPro" id="IPR000878">
    <property type="entry name" value="4pyrrol_Mease"/>
</dbReference>
<gene>
    <name evidence="7" type="ORF">SAMN02745119_00290</name>
</gene>
<evidence type="ECO:0000256" key="1">
    <source>
        <dbReference type="ARBA" id="ARBA00004953"/>
    </source>
</evidence>
<dbReference type="InterPro" id="IPR035996">
    <property type="entry name" value="4pyrrol_Methylase_sf"/>
</dbReference>
<dbReference type="SUPFAM" id="SSF53790">
    <property type="entry name" value="Tetrapyrrole methylase"/>
    <property type="match status" value="1"/>
</dbReference>
<dbReference type="CDD" id="cd11644">
    <property type="entry name" value="Precorrin-6Y-MT"/>
    <property type="match status" value="1"/>
</dbReference>
<name>A0A1T4K3W4_9BACT</name>
<dbReference type="OrthoDB" id="9787825at2"/>